<dbReference type="SUPFAM" id="SSF47384">
    <property type="entry name" value="Homodimeric domain of signal transducing histidine kinase"/>
    <property type="match status" value="1"/>
</dbReference>
<dbReference type="CDD" id="cd00075">
    <property type="entry name" value="HATPase"/>
    <property type="match status" value="1"/>
</dbReference>
<keyword evidence="7" id="KW-0472">Membrane</keyword>
<dbReference type="GO" id="GO:0004721">
    <property type="term" value="F:phosphoprotein phosphatase activity"/>
    <property type="evidence" value="ECO:0007669"/>
    <property type="project" value="TreeGrafter"/>
</dbReference>
<evidence type="ECO:0000313" key="10">
    <source>
        <dbReference type="EMBL" id="CAB5062706.1"/>
    </source>
</evidence>
<evidence type="ECO:0000256" key="3">
    <source>
        <dbReference type="ARBA" id="ARBA00022553"/>
    </source>
</evidence>
<dbReference type="GO" id="GO:0005886">
    <property type="term" value="C:plasma membrane"/>
    <property type="evidence" value="ECO:0007669"/>
    <property type="project" value="TreeGrafter"/>
</dbReference>
<dbReference type="Pfam" id="PF00512">
    <property type="entry name" value="HisKA"/>
    <property type="match status" value="1"/>
</dbReference>
<dbReference type="SMART" id="SM00388">
    <property type="entry name" value="HisKA"/>
    <property type="match status" value="1"/>
</dbReference>
<dbReference type="PRINTS" id="PR00344">
    <property type="entry name" value="BCTRLSENSOR"/>
</dbReference>
<dbReference type="GO" id="GO:0000155">
    <property type="term" value="F:phosphorelay sensor kinase activity"/>
    <property type="evidence" value="ECO:0007669"/>
    <property type="project" value="InterPro"/>
</dbReference>
<dbReference type="InterPro" id="IPR003661">
    <property type="entry name" value="HisK_dim/P_dom"/>
</dbReference>
<dbReference type="PANTHER" id="PTHR45453">
    <property type="entry name" value="PHOSPHATE REGULON SENSOR PROTEIN PHOR"/>
    <property type="match status" value="1"/>
</dbReference>
<evidence type="ECO:0000313" key="9">
    <source>
        <dbReference type="EMBL" id="CAB5018106.1"/>
    </source>
</evidence>
<evidence type="ECO:0000256" key="5">
    <source>
        <dbReference type="ARBA" id="ARBA00022777"/>
    </source>
</evidence>
<dbReference type="InterPro" id="IPR050351">
    <property type="entry name" value="BphY/WalK/GraS-like"/>
</dbReference>
<evidence type="ECO:0000256" key="4">
    <source>
        <dbReference type="ARBA" id="ARBA00022679"/>
    </source>
</evidence>
<reference evidence="9" key="1">
    <citation type="submission" date="2020-05" db="EMBL/GenBank/DDBJ databases">
        <authorList>
            <person name="Chiriac C."/>
            <person name="Salcher M."/>
            <person name="Ghai R."/>
            <person name="Kavagutti S V."/>
        </authorList>
    </citation>
    <scope>NUCLEOTIDE SEQUENCE</scope>
</reference>
<comment type="catalytic activity">
    <reaction evidence="1">
        <text>ATP + protein L-histidine = ADP + protein N-phospho-L-histidine.</text>
        <dbReference type="EC" id="2.7.13.3"/>
    </reaction>
</comment>
<keyword evidence="7" id="KW-1133">Transmembrane helix</keyword>
<dbReference type="EC" id="2.7.13.3" evidence="2"/>
<evidence type="ECO:0000256" key="2">
    <source>
        <dbReference type="ARBA" id="ARBA00012438"/>
    </source>
</evidence>
<accession>A0A6J7QMA3</accession>
<dbReference type="InterPro" id="IPR036097">
    <property type="entry name" value="HisK_dim/P_sf"/>
</dbReference>
<dbReference type="InterPro" id="IPR036890">
    <property type="entry name" value="HATPase_C_sf"/>
</dbReference>
<keyword evidence="5" id="KW-0418">Kinase</keyword>
<keyword evidence="3" id="KW-0597">Phosphoprotein</keyword>
<dbReference type="EMBL" id="CAFBQU010000008">
    <property type="protein sequence ID" value="CAB5062706.1"/>
    <property type="molecule type" value="Genomic_DNA"/>
</dbReference>
<dbReference type="InterPro" id="IPR005467">
    <property type="entry name" value="His_kinase_dom"/>
</dbReference>
<evidence type="ECO:0000256" key="6">
    <source>
        <dbReference type="ARBA" id="ARBA00023012"/>
    </source>
</evidence>
<dbReference type="GO" id="GO:0016036">
    <property type="term" value="P:cellular response to phosphate starvation"/>
    <property type="evidence" value="ECO:0007669"/>
    <property type="project" value="TreeGrafter"/>
</dbReference>
<name>A0A6J7QMA3_9ZZZZ</name>
<dbReference type="SMART" id="SM00387">
    <property type="entry name" value="HATPase_c"/>
    <property type="match status" value="1"/>
</dbReference>
<keyword evidence="6" id="KW-0902">Two-component regulatory system</keyword>
<sequence length="381" mass="41041">MLVGGIIIGIIVSAFPFVFFLRRSTVKANNESVVGSVELLSSEAEVHVAELDSVLNAIPLGVVVTDEQGNIILGNHIAAGVGILRHIDVLVDEAAERIIKKSRETGSVVRETLELFGPPPRTLVIEAMPLEGSKSIAIIEDISERTRIDAVRTDFVANISHELKTPVGALSILADTIRDEDDLKVIHRLSSKMVKEANRMAQTIDDLLELSRIELDGSVVPEPVSVYSVIAESIDRMAYFAAQAGIGVVSQLPEDDCVVKGDRLQLVSAVSNLIDNAVKYSEKGDKVTVRVTSLDTTIEISVSDEGIGIPQSDIDRIFERFYRVDRARSRGTGGTGLGLSIVRHVMNNHGGSVNVTSQEGEGSTFVLTLLRPSGNTAVNNI</sequence>
<dbReference type="SUPFAM" id="SSF55874">
    <property type="entry name" value="ATPase domain of HSP90 chaperone/DNA topoisomerase II/histidine kinase"/>
    <property type="match status" value="1"/>
</dbReference>
<protein>
    <recommendedName>
        <fullName evidence="2">histidine kinase</fullName>
        <ecNumber evidence="2">2.7.13.3</ecNumber>
    </recommendedName>
</protein>
<dbReference type="Pfam" id="PF02518">
    <property type="entry name" value="HATPase_c"/>
    <property type="match status" value="1"/>
</dbReference>
<proteinExistence type="predicted"/>
<dbReference type="InterPro" id="IPR004358">
    <property type="entry name" value="Sig_transdc_His_kin-like_C"/>
</dbReference>
<evidence type="ECO:0000256" key="1">
    <source>
        <dbReference type="ARBA" id="ARBA00000085"/>
    </source>
</evidence>
<organism evidence="9">
    <name type="scientific">freshwater metagenome</name>
    <dbReference type="NCBI Taxonomy" id="449393"/>
    <lineage>
        <taxon>unclassified sequences</taxon>
        <taxon>metagenomes</taxon>
        <taxon>ecological metagenomes</taxon>
    </lineage>
</organism>
<evidence type="ECO:0000259" key="8">
    <source>
        <dbReference type="PROSITE" id="PS50109"/>
    </source>
</evidence>
<keyword evidence="4" id="KW-0808">Transferase</keyword>
<dbReference type="CDD" id="cd00082">
    <property type="entry name" value="HisKA"/>
    <property type="match status" value="1"/>
</dbReference>
<dbReference type="AlphaFoldDB" id="A0A6J7QMA3"/>
<dbReference type="EMBL" id="CAFBPN010000028">
    <property type="protein sequence ID" value="CAB5018106.1"/>
    <property type="molecule type" value="Genomic_DNA"/>
</dbReference>
<evidence type="ECO:0000256" key="7">
    <source>
        <dbReference type="SAM" id="Phobius"/>
    </source>
</evidence>
<gene>
    <name evidence="9" type="ORF">UFOPK4098_00695</name>
    <name evidence="10" type="ORF">UFOPK4347_00508</name>
</gene>
<keyword evidence="7" id="KW-0812">Transmembrane</keyword>
<dbReference type="FunFam" id="3.30.565.10:FF:000006">
    <property type="entry name" value="Sensor histidine kinase WalK"/>
    <property type="match status" value="1"/>
</dbReference>
<feature type="domain" description="Histidine kinase" evidence="8">
    <location>
        <begin position="158"/>
        <end position="373"/>
    </location>
</feature>
<dbReference type="Gene3D" id="1.10.287.130">
    <property type="match status" value="1"/>
</dbReference>
<feature type="transmembrane region" description="Helical" evidence="7">
    <location>
        <begin position="6"/>
        <end position="22"/>
    </location>
</feature>
<dbReference type="Gene3D" id="3.30.565.10">
    <property type="entry name" value="Histidine kinase-like ATPase, C-terminal domain"/>
    <property type="match status" value="1"/>
</dbReference>
<dbReference type="PROSITE" id="PS50109">
    <property type="entry name" value="HIS_KIN"/>
    <property type="match status" value="1"/>
</dbReference>
<dbReference type="InterPro" id="IPR003594">
    <property type="entry name" value="HATPase_dom"/>
</dbReference>
<dbReference type="PANTHER" id="PTHR45453:SF1">
    <property type="entry name" value="PHOSPHATE REGULON SENSOR PROTEIN PHOR"/>
    <property type="match status" value="1"/>
</dbReference>